<comment type="caution">
    <text evidence="3">The sequence shown here is derived from an EMBL/GenBank/DDBJ whole genome shotgun (WGS) entry which is preliminary data.</text>
</comment>
<dbReference type="InterPro" id="IPR000160">
    <property type="entry name" value="GGDEF_dom"/>
</dbReference>
<dbReference type="PANTHER" id="PTHR46663">
    <property type="entry name" value="DIGUANYLATE CYCLASE DGCT-RELATED"/>
    <property type="match status" value="1"/>
</dbReference>
<evidence type="ECO:0000313" key="4">
    <source>
        <dbReference type="Proteomes" id="UP000256304"/>
    </source>
</evidence>
<dbReference type="OrthoDB" id="9759607at2"/>
<evidence type="ECO:0000259" key="2">
    <source>
        <dbReference type="PROSITE" id="PS50887"/>
    </source>
</evidence>
<keyword evidence="4" id="KW-1185">Reference proteome</keyword>
<organism evidence="3 4">
    <name type="scientific">Paenibacillus taihuensis</name>
    <dbReference type="NCBI Taxonomy" id="1156355"/>
    <lineage>
        <taxon>Bacteria</taxon>
        <taxon>Bacillati</taxon>
        <taxon>Bacillota</taxon>
        <taxon>Bacilli</taxon>
        <taxon>Bacillales</taxon>
        <taxon>Paenibacillaceae</taxon>
        <taxon>Paenibacillus</taxon>
    </lineage>
</organism>
<dbReference type="InterPro" id="IPR029787">
    <property type="entry name" value="Nucleotide_cyclase"/>
</dbReference>
<dbReference type="Proteomes" id="UP000256304">
    <property type="component" value="Unassembled WGS sequence"/>
</dbReference>
<sequence length="526" mass="60273">MAVKDSNYFRRIVVKLGIILSLIGLVAFSLIFYVVGNNYDQTLEDETYSATNLITSAIEATDQAAETYERLVDWRMYSVSKAIAVQLKGRSLKSITENELAALRDEWSLSDVSLFVRKGDDIVVAKSSDKKEVGLSSKDWGYWFTAYQQLFELRPVQVEEGFSKKYFWAGPLIKSVLYSKQFLYAYYYDGTTDYIINPYISANDVQHFIDAYGPNWIIDKILKDSPHIAGIEVLNIRPFLDNDQSEVVEPKKDSPVLYGKQSFPLPGDRAVLRKGKEDSVYFQHQGIKYKKIYVPLANKREMIIVMDISKRDRTMYHILEMMVIIYVVAFGIIYAIIRWANARSVYLLEVIRKMAYYDELTGIPNRNYFQEYLKTMFDDRRDHCFALFMIDLDNFKTINDSLGHAAGDQLLVNASHRFSEQLNGNGFLARIGGDEFTLVLPIDAPQDAENVAEGLLSSFREPFLLDGHEFAVSMSIGISLYPHHGRDTDSLLKCADIALYCEKYKAKNNFSIFEFSMSEYKNEDGA</sequence>
<dbReference type="RefSeq" id="WP_116187881.1">
    <property type="nucleotide sequence ID" value="NZ_QTTN01000004.1"/>
</dbReference>
<evidence type="ECO:0000256" key="1">
    <source>
        <dbReference type="SAM" id="Phobius"/>
    </source>
</evidence>
<dbReference type="PANTHER" id="PTHR46663:SF3">
    <property type="entry name" value="SLL0267 PROTEIN"/>
    <property type="match status" value="1"/>
</dbReference>
<dbReference type="AlphaFoldDB" id="A0A3D9SCC2"/>
<protein>
    <submittedName>
        <fullName evidence="3">Diguanylate cyclase (GGDEF)-like protein</fullName>
    </submittedName>
</protein>
<accession>A0A3D9SCC2</accession>
<dbReference type="EMBL" id="QTTN01000004">
    <property type="protein sequence ID" value="REE91531.1"/>
    <property type="molecule type" value="Genomic_DNA"/>
</dbReference>
<dbReference type="Gene3D" id="3.30.70.270">
    <property type="match status" value="1"/>
</dbReference>
<keyword evidence="1" id="KW-0472">Membrane</keyword>
<name>A0A3D9SCC2_9BACL</name>
<dbReference type="Pfam" id="PF00990">
    <property type="entry name" value="GGDEF"/>
    <property type="match status" value="1"/>
</dbReference>
<feature type="transmembrane region" description="Helical" evidence="1">
    <location>
        <begin position="12"/>
        <end position="35"/>
    </location>
</feature>
<dbReference type="InterPro" id="IPR043128">
    <property type="entry name" value="Rev_trsase/Diguanyl_cyclase"/>
</dbReference>
<evidence type="ECO:0000313" key="3">
    <source>
        <dbReference type="EMBL" id="REE91531.1"/>
    </source>
</evidence>
<dbReference type="InterPro" id="IPR052163">
    <property type="entry name" value="DGC-Regulatory_Protein"/>
</dbReference>
<dbReference type="SMART" id="SM00267">
    <property type="entry name" value="GGDEF"/>
    <property type="match status" value="1"/>
</dbReference>
<keyword evidence="1" id="KW-0812">Transmembrane</keyword>
<proteinExistence type="predicted"/>
<feature type="domain" description="GGDEF" evidence="2">
    <location>
        <begin position="383"/>
        <end position="515"/>
    </location>
</feature>
<reference evidence="3 4" key="1">
    <citation type="submission" date="2018-08" db="EMBL/GenBank/DDBJ databases">
        <title>Genomic Encyclopedia of Type Strains, Phase III (KMG-III): the genomes of soil and plant-associated and newly described type strains.</title>
        <authorList>
            <person name="Whitman W."/>
        </authorList>
    </citation>
    <scope>NUCLEOTIDE SEQUENCE [LARGE SCALE GENOMIC DNA]</scope>
    <source>
        <strain evidence="3 4">CGMCC 1.10966</strain>
    </source>
</reference>
<dbReference type="SUPFAM" id="SSF55073">
    <property type="entry name" value="Nucleotide cyclase"/>
    <property type="match status" value="1"/>
</dbReference>
<feature type="transmembrane region" description="Helical" evidence="1">
    <location>
        <begin position="315"/>
        <end position="337"/>
    </location>
</feature>
<dbReference type="CDD" id="cd01949">
    <property type="entry name" value="GGDEF"/>
    <property type="match status" value="1"/>
</dbReference>
<keyword evidence="1" id="KW-1133">Transmembrane helix</keyword>
<gene>
    <name evidence="3" type="ORF">A8990_10438</name>
</gene>
<dbReference type="NCBIfam" id="TIGR00254">
    <property type="entry name" value="GGDEF"/>
    <property type="match status" value="1"/>
</dbReference>
<dbReference type="PROSITE" id="PS50887">
    <property type="entry name" value="GGDEF"/>
    <property type="match status" value="1"/>
</dbReference>